<feature type="transmembrane region" description="Helical" evidence="1">
    <location>
        <begin position="109"/>
        <end position="130"/>
    </location>
</feature>
<dbReference type="OrthoDB" id="357752at2"/>
<keyword evidence="1" id="KW-0472">Membrane</keyword>
<evidence type="ECO:0000313" key="3">
    <source>
        <dbReference type="Proteomes" id="UP000006546"/>
    </source>
</evidence>
<dbReference type="AlphaFoldDB" id="F4LQ88"/>
<dbReference type="EMBL" id="CP002696">
    <property type="protein sequence ID" value="AEE16109.1"/>
    <property type="molecule type" value="Genomic_DNA"/>
</dbReference>
<accession>F4LQ88</accession>
<reference evidence="3" key="1">
    <citation type="submission" date="2011-04" db="EMBL/GenBank/DDBJ databases">
        <title>The complete genome of Treponema brennaborense DSM 12168.</title>
        <authorList>
            <person name="Lucas S."/>
            <person name="Han J."/>
            <person name="Lapidus A."/>
            <person name="Bruce D."/>
            <person name="Goodwin L."/>
            <person name="Pitluck S."/>
            <person name="Peters L."/>
            <person name="Kyrpides N."/>
            <person name="Mavromatis K."/>
            <person name="Ivanova N."/>
            <person name="Mikhailova N."/>
            <person name="Pagani I."/>
            <person name="Teshima H."/>
            <person name="Detter J.C."/>
            <person name="Tapia R."/>
            <person name="Han C."/>
            <person name="Land M."/>
            <person name="Hauser L."/>
            <person name="Markowitz V."/>
            <person name="Cheng J.-F."/>
            <person name="Hugenholtz P."/>
            <person name="Woyke T."/>
            <person name="Wu D."/>
            <person name="Gronow S."/>
            <person name="Wellnitz S."/>
            <person name="Brambilla E."/>
            <person name="Klenk H.-P."/>
            <person name="Eisen J.A."/>
        </authorList>
    </citation>
    <scope>NUCLEOTIDE SEQUENCE [LARGE SCALE GENOMIC DNA]</scope>
    <source>
        <strain evidence="3">DSM 12168 / CIP 105900 / DD5/3</strain>
    </source>
</reference>
<proteinExistence type="predicted"/>
<dbReference type="Proteomes" id="UP000006546">
    <property type="component" value="Chromosome"/>
</dbReference>
<organism evidence="2 3">
    <name type="scientific">Treponema brennaborense (strain DSM 12168 / CIP 105900 / DD5/3)</name>
    <dbReference type="NCBI Taxonomy" id="906968"/>
    <lineage>
        <taxon>Bacteria</taxon>
        <taxon>Pseudomonadati</taxon>
        <taxon>Spirochaetota</taxon>
        <taxon>Spirochaetia</taxon>
        <taxon>Spirochaetales</taxon>
        <taxon>Treponemataceae</taxon>
        <taxon>Treponema</taxon>
    </lineage>
</organism>
<gene>
    <name evidence="2" type="ordered locus">Trebr_0667</name>
</gene>
<dbReference type="HOGENOM" id="CLU_1073394_0_0_12"/>
<dbReference type="RefSeq" id="WP_013757828.1">
    <property type="nucleotide sequence ID" value="NC_015500.1"/>
</dbReference>
<feature type="transmembrane region" description="Helical" evidence="1">
    <location>
        <begin position="51"/>
        <end position="70"/>
    </location>
</feature>
<keyword evidence="3" id="KW-1185">Reference proteome</keyword>
<feature type="transmembrane region" description="Helical" evidence="1">
    <location>
        <begin position="16"/>
        <end position="39"/>
    </location>
</feature>
<keyword evidence="1" id="KW-0812">Transmembrane</keyword>
<evidence type="ECO:0000313" key="2">
    <source>
        <dbReference type="EMBL" id="AEE16109.1"/>
    </source>
</evidence>
<name>F4LQ88_TREBD</name>
<feature type="transmembrane region" description="Helical" evidence="1">
    <location>
        <begin position="160"/>
        <end position="185"/>
    </location>
</feature>
<dbReference type="KEGG" id="tbe:Trebr_0667"/>
<feature type="transmembrane region" description="Helical" evidence="1">
    <location>
        <begin position="232"/>
        <end position="253"/>
    </location>
</feature>
<sequence length="259" mass="29060">MMKAILRQEWQGRKKIIGIWSLIQGVVAVLSIALCLIAPHVSLQMEAVAEIWTGIVFCFFFLGLPLYTLLRGAGSLEYWTKDGGYLDLLLPVSPYKLIGGKMIIGLAEFFVYFIPACLYSSVLVPAVSLLDPDNVSGFAEMVPSLYRVVFVDQLSFSVNLVFAIVVIFLVAQAVFNCAVVLYLSFIKWKRGATLEIFILILIACYIMIKATAFTAEISGFNYEVLDSWKNFWRVSLVSGVFGVLYYLLTCFLIRHKVEV</sequence>
<evidence type="ECO:0000256" key="1">
    <source>
        <dbReference type="SAM" id="Phobius"/>
    </source>
</evidence>
<feature type="transmembrane region" description="Helical" evidence="1">
    <location>
        <begin position="192"/>
        <end position="212"/>
    </location>
</feature>
<protein>
    <submittedName>
        <fullName evidence="2">Uncharacterized protein</fullName>
    </submittedName>
</protein>
<dbReference type="STRING" id="906968.Trebr_0667"/>
<keyword evidence="1" id="KW-1133">Transmembrane helix</keyword>